<proteinExistence type="predicted"/>
<feature type="region of interest" description="Disordered" evidence="1">
    <location>
        <begin position="47"/>
        <end position="78"/>
    </location>
</feature>
<protein>
    <submittedName>
        <fullName evidence="2">Uncharacterized protein</fullName>
    </submittedName>
</protein>
<evidence type="ECO:0000313" key="2">
    <source>
        <dbReference type="EMBL" id="KAJ5219659.1"/>
    </source>
</evidence>
<accession>A0A9W9NGQ8</accession>
<dbReference type="AlphaFoldDB" id="A0A9W9NGQ8"/>
<dbReference type="EMBL" id="JAPQKS010000007">
    <property type="protein sequence ID" value="KAJ5219659.1"/>
    <property type="molecule type" value="Genomic_DNA"/>
</dbReference>
<comment type="caution">
    <text evidence="2">The sequence shown here is derived from an EMBL/GenBank/DDBJ whole genome shotgun (WGS) entry which is preliminary data.</text>
</comment>
<keyword evidence="3" id="KW-1185">Reference proteome</keyword>
<reference evidence="2" key="1">
    <citation type="submission" date="2022-11" db="EMBL/GenBank/DDBJ databases">
        <authorList>
            <person name="Petersen C."/>
        </authorList>
    </citation>
    <scope>NUCLEOTIDE SEQUENCE</scope>
    <source>
        <strain evidence="2">IBT 19713</strain>
    </source>
</reference>
<dbReference type="Proteomes" id="UP001150941">
    <property type="component" value="Unassembled WGS sequence"/>
</dbReference>
<evidence type="ECO:0000313" key="3">
    <source>
        <dbReference type="Proteomes" id="UP001150941"/>
    </source>
</evidence>
<reference evidence="2" key="2">
    <citation type="journal article" date="2023" name="IMA Fungus">
        <title>Comparative genomic study of the Penicillium genus elucidates a diverse pangenome and 15 lateral gene transfer events.</title>
        <authorList>
            <person name="Petersen C."/>
            <person name="Sorensen T."/>
            <person name="Nielsen M.R."/>
            <person name="Sondergaard T.E."/>
            <person name="Sorensen J.L."/>
            <person name="Fitzpatrick D.A."/>
            <person name="Frisvad J.C."/>
            <person name="Nielsen K.L."/>
        </authorList>
    </citation>
    <scope>NUCLEOTIDE SEQUENCE</scope>
    <source>
        <strain evidence="2">IBT 19713</strain>
    </source>
</reference>
<name>A0A9W9NGQ8_9EURO</name>
<dbReference type="GeneID" id="83205462"/>
<gene>
    <name evidence="2" type="ORF">N7468_008863</name>
</gene>
<sequence>MAKKMQANHEAPEREGGPETRMSLGWLLVYLPPARMSQSHRAGMRLKLPDHAAPGRSAARISDKPGAPGSDLILERTQ</sequence>
<dbReference type="RefSeq" id="XP_058326489.1">
    <property type="nucleotide sequence ID" value="XM_058478159.1"/>
</dbReference>
<evidence type="ECO:0000256" key="1">
    <source>
        <dbReference type="SAM" id="MobiDB-lite"/>
    </source>
</evidence>
<organism evidence="2 3">
    <name type="scientific">Penicillium chermesinum</name>
    <dbReference type="NCBI Taxonomy" id="63820"/>
    <lineage>
        <taxon>Eukaryota</taxon>
        <taxon>Fungi</taxon>
        <taxon>Dikarya</taxon>
        <taxon>Ascomycota</taxon>
        <taxon>Pezizomycotina</taxon>
        <taxon>Eurotiomycetes</taxon>
        <taxon>Eurotiomycetidae</taxon>
        <taxon>Eurotiales</taxon>
        <taxon>Aspergillaceae</taxon>
        <taxon>Penicillium</taxon>
    </lineage>
</organism>